<dbReference type="Pfam" id="PF00200">
    <property type="entry name" value="Disintegrin"/>
    <property type="match status" value="2"/>
</dbReference>
<dbReference type="PANTHER" id="PTHR11905">
    <property type="entry name" value="ADAM A DISINTEGRIN AND METALLOPROTEASE DOMAIN"/>
    <property type="match status" value="1"/>
</dbReference>
<dbReference type="GO" id="GO:0004222">
    <property type="term" value="F:metalloendopeptidase activity"/>
    <property type="evidence" value="ECO:0007669"/>
    <property type="project" value="InterPro"/>
</dbReference>
<dbReference type="InterPro" id="IPR036436">
    <property type="entry name" value="Disintegrin_dom_sf"/>
</dbReference>
<dbReference type="SUPFAM" id="SSF57552">
    <property type="entry name" value="Blood coagulation inhibitor (disintegrin)"/>
    <property type="match status" value="2"/>
</dbReference>
<dbReference type="Gene3D" id="4.10.70.10">
    <property type="entry name" value="Disintegrin domain"/>
    <property type="match status" value="2"/>
</dbReference>
<dbReference type="PROSITE" id="PS50215">
    <property type="entry name" value="ADAM_MEPRO"/>
    <property type="match status" value="1"/>
</dbReference>
<keyword evidence="2" id="KW-0862">Zinc</keyword>
<dbReference type="InterPro" id="IPR001762">
    <property type="entry name" value="Disintegrin_dom"/>
</dbReference>
<dbReference type="EMBL" id="CAJNDS010001236">
    <property type="protein sequence ID" value="CAE7253015.1"/>
    <property type="molecule type" value="Genomic_DNA"/>
</dbReference>
<dbReference type="GO" id="GO:0046872">
    <property type="term" value="F:metal ion binding"/>
    <property type="evidence" value="ECO:0007669"/>
    <property type="project" value="UniProtKB-KW"/>
</dbReference>
<evidence type="ECO:0000256" key="1">
    <source>
        <dbReference type="ARBA" id="ARBA00023157"/>
    </source>
</evidence>
<dbReference type="SMART" id="SM00050">
    <property type="entry name" value="DISIN"/>
    <property type="match status" value="2"/>
</dbReference>
<dbReference type="GO" id="GO:0006508">
    <property type="term" value="P:proteolysis"/>
    <property type="evidence" value="ECO:0007669"/>
    <property type="project" value="InterPro"/>
</dbReference>
<accession>A0A812M6N6</accession>
<evidence type="ECO:0000313" key="5">
    <source>
        <dbReference type="EMBL" id="CAE7253015.1"/>
    </source>
</evidence>
<dbReference type="FunFam" id="4.10.70.10:FF:000003">
    <property type="entry name" value="Disintegrin and metalloproteinase domain-containing protein 17"/>
    <property type="match status" value="1"/>
</dbReference>
<feature type="domain" description="Peptidase M12B" evidence="4">
    <location>
        <begin position="326"/>
        <end position="545"/>
    </location>
</feature>
<evidence type="ECO:0000256" key="2">
    <source>
        <dbReference type="PROSITE-ProRule" id="PRU00276"/>
    </source>
</evidence>
<dbReference type="Proteomes" id="UP000604046">
    <property type="component" value="Unassembled WGS sequence"/>
</dbReference>
<gene>
    <name evidence="5" type="ORF">SNAT2548_LOCUS12685</name>
</gene>
<comment type="caution">
    <text evidence="5">The sequence shown here is derived from an EMBL/GenBank/DDBJ whole genome shotgun (WGS) entry which is preliminary data.</text>
</comment>
<evidence type="ECO:0008006" key="7">
    <source>
        <dbReference type="Google" id="ProtNLM"/>
    </source>
</evidence>
<evidence type="ECO:0000259" key="4">
    <source>
        <dbReference type="PROSITE" id="PS50215"/>
    </source>
</evidence>
<protein>
    <recommendedName>
        <fullName evidence="7">Disintegrin and metalloproteinase domain-containing protein B</fullName>
    </recommendedName>
</protein>
<feature type="domain" description="Disintegrin" evidence="3">
    <location>
        <begin position="757"/>
        <end position="860"/>
    </location>
</feature>
<name>A0A812M6N6_9DINO</name>
<dbReference type="InterPro" id="IPR001590">
    <property type="entry name" value="Peptidase_M12B"/>
</dbReference>
<dbReference type="PROSITE" id="PS50214">
    <property type="entry name" value="DISINTEGRIN_2"/>
    <property type="match status" value="2"/>
</dbReference>
<proteinExistence type="predicted"/>
<organism evidence="5 6">
    <name type="scientific">Symbiodinium natans</name>
    <dbReference type="NCBI Taxonomy" id="878477"/>
    <lineage>
        <taxon>Eukaryota</taxon>
        <taxon>Sar</taxon>
        <taxon>Alveolata</taxon>
        <taxon>Dinophyceae</taxon>
        <taxon>Suessiales</taxon>
        <taxon>Symbiodiniaceae</taxon>
        <taxon>Symbiodinium</taxon>
    </lineage>
</organism>
<dbReference type="Pfam" id="PF01421">
    <property type="entry name" value="Reprolysin"/>
    <property type="match status" value="1"/>
</dbReference>
<feature type="binding site" evidence="2">
    <location>
        <position position="486"/>
    </location>
    <ligand>
        <name>Zn(2+)</name>
        <dbReference type="ChEBI" id="CHEBI:29105"/>
        <note>catalytic</note>
    </ligand>
</feature>
<keyword evidence="6" id="KW-1185">Reference proteome</keyword>
<sequence length="1115" mass="117355">MAEQEASRFSGIIGGRVGNFRIRRAVADVDRAAGRAPRAGSDKVTMQIALRELLHLRWGTCAGCCGKEERNHVSLFPSFSFAVIFQCKLNDGLQVSTAQVVFTDDTIDQALDKCGQDSKKSHITLHLARQVRPHSMDRIYPETFYNVLHHGACLGMMLSALVSSLLVVAWTHDAQLVPVSWSRRLNAGTGGPELEVELSLPAASLRLRLWHNRALLPTSAQHVLHFRGRTEVVPLPENCFYIGEVMGEPSRVALSTCGGGLSGMIFRGNQTLWLDPHPEDRKEGQDRKLRGSGAHWLRTLPGQRELNSVQRFLSPNTRRLNAGSTKYVEVVAVNDFSRYSAFGGSSGLETLAAHTVAVLNAVTTIYRATPSAGSFPYPVQVVLVAQHTFLDEDPWQSHFQSNAEVDQAVLLEDFLTWSSSQMAAGSLSENDNRVLLTGRDLLGSTVGFAPVSSMCDVARSGSINMCGANNADVSNCAAVVAHEMGHNFGMSHDAGTTACPDSGYIMEAVGDGIPATQFTGCSVSDITTFFSQVYTRNSECLENKPVKVFGDPVCGNGFREEGEDCDCGSPCNDPCCNGATCKFADPSYECSDTVGSCCESCMNVTAAAQKVCRAARNTCDLAEVCPGGTSSCPKDEYTYPGAQCSLSSNGATYDGLCSMGSCKSMRYTCEVDVTRDFEGNWDLTEPCAAFNDDCSTVVCHDASKSSAADCGQYFSVHGSQMSVPDGTPCWHPSEPKGQRGSMCFQGRCTRPETLAVVPLCGNGGIDYGEECDCGSAGDACCDCDTCQLKATSACAGTDPCCDPATCSLRPSGTVCRAALGECDLAEAAANYTRLPSTCAAISCVVGGKVCSGSSAHCPPDLGKPWGSECTSGGVPSTCYANTCLPSLDKQCSDKTAGDKPVASRHLSTGSRGEAPGHLCTALMCCASCAQEMGDWMINDEPVTDPWLCSSCLRSTSQSTFTVNGESKSIYLAAAVDGTRLNGSLCVSAEATTPLTAEFCSSASYFDASVGRCLLCSSACAQCDGPTHLDCTSCARNVKDSRGACPIFLEAMVDDRAATITTTAGAAGTTGISGDGGGGDTTTPSTGIVGGSAASSAVIVGVVLPVAALQLMVSDI</sequence>
<dbReference type="AlphaFoldDB" id="A0A812M6N6"/>
<feature type="binding site" evidence="2">
    <location>
        <position position="492"/>
    </location>
    <ligand>
        <name>Zn(2+)</name>
        <dbReference type="ChEBI" id="CHEBI:29105"/>
        <note>catalytic</note>
    </ligand>
</feature>
<dbReference type="InterPro" id="IPR024079">
    <property type="entry name" value="MetalloPept_cat_dom_sf"/>
</dbReference>
<feature type="binding site" evidence="2">
    <location>
        <position position="482"/>
    </location>
    <ligand>
        <name>Zn(2+)</name>
        <dbReference type="ChEBI" id="CHEBI:29105"/>
        <note>catalytic</note>
    </ligand>
</feature>
<dbReference type="OrthoDB" id="447238at2759"/>
<dbReference type="Gene3D" id="3.40.390.10">
    <property type="entry name" value="Collagenase (Catalytic Domain)"/>
    <property type="match status" value="1"/>
</dbReference>
<feature type="domain" description="Disintegrin" evidence="3">
    <location>
        <begin position="551"/>
        <end position="640"/>
    </location>
</feature>
<dbReference type="SUPFAM" id="SSF55486">
    <property type="entry name" value="Metalloproteases ('zincins'), catalytic domain"/>
    <property type="match status" value="1"/>
</dbReference>
<keyword evidence="1" id="KW-1015">Disulfide bond</keyword>
<feature type="active site" evidence="2">
    <location>
        <position position="483"/>
    </location>
</feature>
<evidence type="ECO:0000313" key="6">
    <source>
        <dbReference type="Proteomes" id="UP000604046"/>
    </source>
</evidence>
<dbReference type="PANTHER" id="PTHR11905:SF159">
    <property type="entry name" value="ADAM METALLOPROTEASE"/>
    <property type="match status" value="1"/>
</dbReference>
<evidence type="ECO:0000259" key="3">
    <source>
        <dbReference type="PROSITE" id="PS50214"/>
    </source>
</evidence>
<reference evidence="5" key="1">
    <citation type="submission" date="2021-02" db="EMBL/GenBank/DDBJ databases">
        <authorList>
            <person name="Dougan E. K."/>
            <person name="Rhodes N."/>
            <person name="Thang M."/>
            <person name="Chan C."/>
        </authorList>
    </citation>
    <scope>NUCLEOTIDE SEQUENCE</scope>
</reference>
<comment type="caution">
    <text evidence="2">Lacks conserved residue(s) required for the propagation of feature annotation.</text>
</comment>
<keyword evidence="2" id="KW-0479">Metal-binding</keyword>